<organism evidence="10 11">
    <name type="scientific">Parapedobacter pyrenivorans</name>
    <dbReference type="NCBI Taxonomy" id="1305674"/>
    <lineage>
        <taxon>Bacteria</taxon>
        <taxon>Pseudomonadati</taxon>
        <taxon>Bacteroidota</taxon>
        <taxon>Sphingobacteriia</taxon>
        <taxon>Sphingobacteriales</taxon>
        <taxon>Sphingobacteriaceae</taxon>
        <taxon>Parapedobacter</taxon>
    </lineage>
</organism>
<evidence type="ECO:0000256" key="8">
    <source>
        <dbReference type="HAMAP-Rule" id="MF_00134"/>
    </source>
</evidence>
<feature type="domain" description="Indole-3-glycerol phosphate synthase" evidence="9">
    <location>
        <begin position="4"/>
        <end position="256"/>
    </location>
</feature>
<dbReference type="GO" id="GO:0004425">
    <property type="term" value="F:indole-3-glycerol-phosphate synthase activity"/>
    <property type="evidence" value="ECO:0007669"/>
    <property type="project" value="UniProtKB-UniRule"/>
</dbReference>
<dbReference type="EMBL" id="BMER01000005">
    <property type="protein sequence ID" value="GGH01087.1"/>
    <property type="molecule type" value="Genomic_DNA"/>
</dbReference>
<dbReference type="HAMAP" id="MF_00134_B">
    <property type="entry name" value="IGPS_B"/>
    <property type="match status" value="1"/>
</dbReference>
<dbReference type="NCBIfam" id="NF001377">
    <property type="entry name" value="PRK00278.2-4"/>
    <property type="match status" value="1"/>
</dbReference>
<keyword evidence="11" id="KW-1185">Reference proteome</keyword>
<evidence type="ECO:0000259" key="9">
    <source>
        <dbReference type="Pfam" id="PF00218"/>
    </source>
</evidence>
<dbReference type="PANTHER" id="PTHR22854:SF2">
    <property type="entry name" value="INDOLE-3-GLYCEROL-PHOSPHATE SYNTHASE"/>
    <property type="match status" value="1"/>
</dbReference>
<keyword evidence="7 8" id="KW-0456">Lyase</keyword>
<keyword evidence="3 8" id="KW-0028">Amino-acid biosynthesis</keyword>
<dbReference type="Proteomes" id="UP000660862">
    <property type="component" value="Unassembled WGS sequence"/>
</dbReference>
<accession>A0A917MEP8</accession>
<evidence type="ECO:0000313" key="11">
    <source>
        <dbReference type="Proteomes" id="UP000660862"/>
    </source>
</evidence>
<dbReference type="FunFam" id="3.20.20.70:FF:000024">
    <property type="entry name" value="Indole-3-glycerol phosphate synthase"/>
    <property type="match status" value="1"/>
</dbReference>
<reference evidence="10" key="1">
    <citation type="journal article" date="2014" name="Int. J. Syst. Evol. Microbiol.">
        <title>Complete genome sequence of Corynebacterium casei LMG S-19264T (=DSM 44701T), isolated from a smear-ripened cheese.</title>
        <authorList>
            <consortium name="US DOE Joint Genome Institute (JGI-PGF)"/>
            <person name="Walter F."/>
            <person name="Albersmeier A."/>
            <person name="Kalinowski J."/>
            <person name="Ruckert C."/>
        </authorList>
    </citation>
    <scope>NUCLEOTIDE SEQUENCE</scope>
    <source>
        <strain evidence="10">CGMCC 1.12195</strain>
    </source>
</reference>
<evidence type="ECO:0000256" key="1">
    <source>
        <dbReference type="ARBA" id="ARBA00001633"/>
    </source>
</evidence>
<dbReference type="PANTHER" id="PTHR22854">
    <property type="entry name" value="TRYPTOPHAN BIOSYNTHESIS PROTEIN"/>
    <property type="match status" value="1"/>
</dbReference>
<dbReference type="GO" id="GO:0004640">
    <property type="term" value="F:phosphoribosylanthranilate isomerase activity"/>
    <property type="evidence" value="ECO:0007669"/>
    <property type="project" value="TreeGrafter"/>
</dbReference>
<dbReference type="InterPro" id="IPR045186">
    <property type="entry name" value="Indole-3-glycerol_P_synth"/>
</dbReference>
<evidence type="ECO:0000256" key="4">
    <source>
        <dbReference type="ARBA" id="ARBA00022793"/>
    </source>
</evidence>
<dbReference type="EC" id="4.1.1.48" evidence="8"/>
<reference evidence="10" key="2">
    <citation type="submission" date="2020-09" db="EMBL/GenBank/DDBJ databases">
        <authorList>
            <person name="Sun Q."/>
            <person name="Zhou Y."/>
        </authorList>
    </citation>
    <scope>NUCLEOTIDE SEQUENCE</scope>
    <source>
        <strain evidence="10">CGMCC 1.12195</strain>
    </source>
</reference>
<dbReference type="GO" id="GO:0000162">
    <property type="term" value="P:L-tryptophan biosynthetic process"/>
    <property type="evidence" value="ECO:0007669"/>
    <property type="project" value="UniProtKB-UniRule"/>
</dbReference>
<evidence type="ECO:0000256" key="3">
    <source>
        <dbReference type="ARBA" id="ARBA00022605"/>
    </source>
</evidence>
<dbReference type="AlphaFoldDB" id="A0A917MEP8"/>
<evidence type="ECO:0000256" key="6">
    <source>
        <dbReference type="ARBA" id="ARBA00023141"/>
    </source>
</evidence>
<dbReference type="InterPro" id="IPR001468">
    <property type="entry name" value="Indole-3-GlycerolPSynthase_CS"/>
</dbReference>
<dbReference type="PROSITE" id="PS00614">
    <property type="entry name" value="IGPS"/>
    <property type="match status" value="1"/>
</dbReference>
<name>A0A917MEP8_9SPHI</name>
<dbReference type="InterPro" id="IPR013785">
    <property type="entry name" value="Aldolase_TIM"/>
</dbReference>
<evidence type="ECO:0000256" key="5">
    <source>
        <dbReference type="ARBA" id="ARBA00022822"/>
    </source>
</evidence>
<protein>
    <recommendedName>
        <fullName evidence="8">Indole-3-glycerol phosphate synthase</fullName>
        <shortName evidence="8">IGPS</shortName>
        <ecNumber evidence="8">4.1.1.48</ecNumber>
    </recommendedName>
</protein>
<comment type="similarity">
    <text evidence="8">Belongs to the TrpC family.</text>
</comment>
<dbReference type="SUPFAM" id="SSF51366">
    <property type="entry name" value="Ribulose-phoshate binding barrel"/>
    <property type="match status" value="1"/>
</dbReference>
<comment type="caution">
    <text evidence="10">The sequence shown here is derived from an EMBL/GenBank/DDBJ whole genome shotgun (WGS) entry which is preliminary data.</text>
</comment>
<gene>
    <name evidence="8 10" type="primary">trpC</name>
    <name evidence="10" type="ORF">GCM10007415_41390</name>
</gene>
<dbReference type="CDD" id="cd00331">
    <property type="entry name" value="IGPS"/>
    <property type="match status" value="1"/>
</dbReference>
<comment type="pathway">
    <text evidence="2 8">Amino-acid biosynthesis; L-tryptophan biosynthesis; L-tryptophan from chorismate: step 4/5.</text>
</comment>
<dbReference type="InterPro" id="IPR013798">
    <property type="entry name" value="Indole-3-glycerol_P_synth_dom"/>
</dbReference>
<proteinExistence type="inferred from homology"/>
<comment type="catalytic activity">
    <reaction evidence="1 8">
        <text>1-(2-carboxyphenylamino)-1-deoxy-D-ribulose 5-phosphate + H(+) = (1S,2R)-1-C-(indol-3-yl)glycerol 3-phosphate + CO2 + H2O</text>
        <dbReference type="Rhea" id="RHEA:23476"/>
        <dbReference type="ChEBI" id="CHEBI:15377"/>
        <dbReference type="ChEBI" id="CHEBI:15378"/>
        <dbReference type="ChEBI" id="CHEBI:16526"/>
        <dbReference type="ChEBI" id="CHEBI:58613"/>
        <dbReference type="ChEBI" id="CHEBI:58866"/>
        <dbReference type="EC" id="4.1.1.48"/>
    </reaction>
</comment>
<dbReference type="RefSeq" id="WP_188508004.1">
    <property type="nucleotide sequence ID" value="NZ_BMER01000005.1"/>
</dbReference>
<sequence>MTILDKIITKKRLEVEQAKALVAVADLESTPLFERACFSLSDSVRNQGKNGIIAEFKRASPSKGIINNHSSVAEVVTGYQEAGVSAVSVLTDPDFFKGSLADLVAAREALQIPLLRKEFIIDEYQIVEAKAHGADIILLIAAVLDPAEVKALSEFAKSLGLNVLLEVHNQEELGCSMVDSVDAIGVNNRNLNDFKVSLDHSLELVDLIPSRFIKVSESGISDPNTIRQLRNAGFQGFLIGENFMKTTAPSKAIKEFVSQL</sequence>
<dbReference type="InterPro" id="IPR011060">
    <property type="entry name" value="RibuloseP-bd_barrel"/>
</dbReference>
<evidence type="ECO:0000313" key="10">
    <source>
        <dbReference type="EMBL" id="GGH01087.1"/>
    </source>
</evidence>
<dbReference type="Pfam" id="PF00218">
    <property type="entry name" value="IGPS"/>
    <property type="match status" value="1"/>
</dbReference>
<evidence type="ECO:0000256" key="7">
    <source>
        <dbReference type="ARBA" id="ARBA00023239"/>
    </source>
</evidence>
<keyword evidence="4 8" id="KW-0210">Decarboxylase</keyword>
<keyword evidence="6 8" id="KW-0057">Aromatic amino acid biosynthesis</keyword>
<evidence type="ECO:0000256" key="2">
    <source>
        <dbReference type="ARBA" id="ARBA00004696"/>
    </source>
</evidence>
<dbReference type="Gene3D" id="3.20.20.70">
    <property type="entry name" value="Aldolase class I"/>
    <property type="match status" value="1"/>
</dbReference>
<keyword evidence="5 8" id="KW-0822">Tryptophan biosynthesis</keyword>